<accession>A0A4R8ZC89</accession>
<dbReference type="OrthoDB" id="5123456at2"/>
<evidence type="ECO:0008006" key="3">
    <source>
        <dbReference type="Google" id="ProtNLM"/>
    </source>
</evidence>
<organism evidence="1 2">
    <name type="scientific">Cryobacterium lyxosi</name>
    <dbReference type="NCBI Taxonomy" id="1259228"/>
    <lineage>
        <taxon>Bacteria</taxon>
        <taxon>Bacillati</taxon>
        <taxon>Actinomycetota</taxon>
        <taxon>Actinomycetes</taxon>
        <taxon>Micrococcales</taxon>
        <taxon>Microbacteriaceae</taxon>
        <taxon>Cryobacterium</taxon>
    </lineage>
</organism>
<evidence type="ECO:0000313" key="2">
    <source>
        <dbReference type="Proteomes" id="UP000298424"/>
    </source>
</evidence>
<dbReference type="RefSeq" id="WP_134573123.1">
    <property type="nucleotide sequence ID" value="NZ_SOGT01000013.1"/>
</dbReference>
<dbReference type="Proteomes" id="UP000298424">
    <property type="component" value="Unassembled WGS sequence"/>
</dbReference>
<evidence type="ECO:0000313" key="1">
    <source>
        <dbReference type="EMBL" id="TFD24808.1"/>
    </source>
</evidence>
<gene>
    <name evidence="1" type="ORF">E3T27_12450</name>
</gene>
<keyword evidence="2" id="KW-1185">Reference proteome</keyword>
<proteinExistence type="predicted"/>
<comment type="caution">
    <text evidence="1">The sequence shown here is derived from an EMBL/GenBank/DDBJ whole genome shotgun (WGS) entry which is preliminary data.</text>
</comment>
<sequence length="119" mass="12246">MAKTATTDAAARVAWAAALGALELSLDAAARTIAVSTMSGSTSAEGELASALTTWTPPVGLGALPADFAVRASDLLTNQQKIIIELEQARSVTLKHLTAVRLVPSKRDARASVYLDVAG</sequence>
<name>A0A4R8ZC89_9MICO</name>
<dbReference type="EMBL" id="SOGT01000013">
    <property type="protein sequence ID" value="TFD24808.1"/>
    <property type="molecule type" value="Genomic_DNA"/>
</dbReference>
<protein>
    <recommendedName>
        <fullName evidence="3">Flagellar protein FlgN</fullName>
    </recommendedName>
</protein>
<reference evidence="1 2" key="1">
    <citation type="submission" date="2019-03" db="EMBL/GenBank/DDBJ databases">
        <title>Genomics of glacier-inhabiting Cryobacterium strains.</title>
        <authorList>
            <person name="Liu Q."/>
            <person name="Xin Y.-H."/>
        </authorList>
    </citation>
    <scope>NUCLEOTIDE SEQUENCE [LARGE SCALE GENOMIC DNA]</scope>
    <source>
        <strain evidence="1 2">TMT1-1</strain>
    </source>
</reference>
<dbReference type="AlphaFoldDB" id="A0A4R8ZC89"/>